<evidence type="ECO:0000313" key="3">
    <source>
        <dbReference type="Proteomes" id="UP000253868"/>
    </source>
</evidence>
<protein>
    <submittedName>
        <fullName evidence="2">Uncharacterized protein</fullName>
    </submittedName>
</protein>
<organism evidence="2 3">
    <name type="scientific">Streptomyces paludis</name>
    <dbReference type="NCBI Taxonomy" id="2282738"/>
    <lineage>
        <taxon>Bacteria</taxon>
        <taxon>Bacillati</taxon>
        <taxon>Actinomycetota</taxon>
        <taxon>Actinomycetes</taxon>
        <taxon>Kitasatosporales</taxon>
        <taxon>Streptomycetaceae</taxon>
        <taxon>Streptomyces</taxon>
    </lineage>
</organism>
<name>A0A345HZ98_9ACTN</name>
<gene>
    <name evidence="2" type="ORF">DVK44_34630</name>
</gene>
<reference evidence="3" key="1">
    <citation type="submission" date="2018-07" db="EMBL/GenBank/DDBJ databases">
        <authorList>
            <person name="Zhao J."/>
        </authorList>
    </citation>
    <scope>NUCLEOTIDE SEQUENCE [LARGE SCALE GENOMIC DNA]</scope>
    <source>
        <strain evidence="3">GSSD-12</strain>
    </source>
</reference>
<evidence type="ECO:0000313" key="2">
    <source>
        <dbReference type="EMBL" id="AXG82022.1"/>
    </source>
</evidence>
<proteinExistence type="predicted"/>
<dbReference type="Proteomes" id="UP000253868">
    <property type="component" value="Chromosome"/>
</dbReference>
<sequence>MVRQQGMVMLLDVYLLAPGCAICALPAFSALPSAPVIRQERNRGKPGRVPTATAGRSVYR</sequence>
<dbReference type="EMBL" id="CP031194">
    <property type="protein sequence ID" value="AXG82022.1"/>
    <property type="molecule type" value="Genomic_DNA"/>
</dbReference>
<accession>A0A345HZ98</accession>
<dbReference type="AlphaFoldDB" id="A0A345HZ98"/>
<dbReference type="KEGG" id="spad:DVK44_34630"/>
<feature type="region of interest" description="Disordered" evidence="1">
    <location>
        <begin position="39"/>
        <end position="60"/>
    </location>
</feature>
<evidence type="ECO:0000256" key="1">
    <source>
        <dbReference type="SAM" id="MobiDB-lite"/>
    </source>
</evidence>
<keyword evidence="3" id="KW-1185">Reference proteome</keyword>